<feature type="compositionally biased region" description="Basic and acidic residues" evidence="3">
    <location>
        <begin position="159"/>
        <end position="169"/>
    </location>
</feature>
<evidence type="ECO:0000313" key="4">
    <source>
        <dbReference type="EMBL" id="KNC78971.1"/>
    </source>
</evidence>
<dbReference type="GO" id="GO:0005730">
    <property type="term" value="C:nucleolus"/>
    <property type="evidence" value="ECO:0007669"/>
    <property type="project" value="TreeGrafter"/>
</dbReference>
<evidence type="ECO:0000256" key="3">
    <source>
        <dbReference type="SAM" id="MobiDB-lite"/>
    </source>
</evidence>
<dbReference type="GO" id="GO:0003723">
    <property type="term" value="F:RNA binding"/>
    <property type="evidence" value="ECO:0007669"/>
    <property type="project" value="InterPro"/>
</dbReference>
<sequence>MVHAEADSGAGKHAYSNKKKKEKKRQKEKDAGIKVERTSQFVDGATLDYWRQVGSTLDADEFPDAEDKSMFVSNVLTVADGSETQLCRDKEISCILEKLLLNCTHFQIRVFTDRLMGHVKDLAGDKFASHVIQTLLNLLPGVLHAELSGASTEGDESERDGTSETEGHLRTGEELVLAICDELKADITYLSRGDYGSHVIRALVGLMVGGGVPNELMRSQYSIAFSKFQKTETHTMEKVFAVPGSFEPAMHALIQPVCENKYLTKDATHTTASGVLQVLLAALHRTDAAMCETLILRLLGNGSDVETDENGEMIESEEKDVDDFEVDMDRVTKFLIYDQIGSHVMERILSCASAKLGYKLYRTLFRGRLDNLGKHPVANYVVQNMIRENKDPVVTSLILTELQDQFESVIASGCVGVVVRLVEAVAKLEDKKLHKAVFSHVMKAFHMNDTAQQKQCVNLITTLTTHDAYFEEGKDMSELPLQLNGVLLIQALFTLKPPHNDLPAASLLDLPAEQLLSLCMQSLGRPVDTFLECTVDVGKKNKLMKLLKGSYAKLAMDKYGSRVVDACWAVADLKLKDVLAAELIKSEVALKKDFYGRVIWRNCRLDHFKRKRDAWVSKVIANERKKGMFSDILDDDTAKEGTEPSGKNSKSIKRSHDESNNEKETVNVDLSTEMDMDDIFGETEKSKKANKKRKGKANEKKAAERAKANASATVDVVNEAVVSNGESGKGLESVGVKSESMDSDLLGVLDAIKGSKGKKSSKAKKEKKAGDKTKSVKSKFTMN</sequence>
<dbReference type="GeneID" id="25909121"/>
<organism evidence="4 5">
    <name type="scientific">Sphaeroforma arctica JP610</name>
    <dbReference type="NCBI Taxonomy" id="667725"/>
    <lineage>
        <taxon>Eukaryota</taxon>
        <taxon>Ichthyosporea</taxon>
        <taxon>Ichthyophonida</taxon>
        <taxon>Sphaeroforma</taxon>
    </lineage>
</organism>
<dbReference type="OrthoDB" id="392571at2759"/>
<keyword evidence="5" id="KW-1185">Reference proteome</keyword>
<evidence type="ECO:0008006" key="6">
    <source>
        <dbReference type="Google" id="ProtNLM"/>
    </source>
</evidence>
<accession>A0A0L0FQZ9</accession>
<feature type="repeat" description="Pumilio" evidence="2">
    <location>
        <begin position="545"/>
        <end position="581"/>
    </location>
</feature>
<feature type="compositionally biased region" description="Basic residues" evidence="3">
    <location>
        <begin position="15"/>
        <end position="24"/>
    </location>
</feature>
<dbReference type="PROSITE" id="PS50302">
    <property type="entry name" value="PUM"/>
    <property type="match status" value="2"/>
</dbReference>
<feature type="compositionally biased region" description="Acidic residues" evidence="3">
    <location>
        <begin position="672"/>
        <end position="681"/>
    </location>
</feature>
<dbReference type="GO" id="GO:0030688">
    <property type="term" value="C:preribosome, small subunit precursor"/>
    <property type="evidence" value="ECO:0007669"/>
    <property type="project" value="TreeGrafter"/>
</dbReference>
<dbReference type="InterPro" id="IPR040000">
    <property type="entry name" value="NOP9"/>
</dbReference>
<dbReference type="RefSeq" id="XP_014152873.1">
    <property type="nucleotide sequence ID" value="XM_014297398.1"/>
</dbReference>
<evidence type="ECO:0000313" key="5">
    <source>
        <dbReference type="Proteomes" id="UP000054560"/>
    </source>
</evidence>
<dbReference type="InterPro" id="IPR001313">
    <property type="entry name" value="Pumilio_RNA-bd_rpt"/>
</dbReference>
<dbReference type="EMBL" id="KQ242387">
    <property type="protein sequence ID" value="KNC78971.1"/>
    <property type="molecule type" value="Genomic_DNA"/>
</dbReference>
<dbReference type="GO" id="GO:0030686">
    <property type="term" value="C:90S preribosome"/>
    <property type="evidence" value="ECO:0007669"/>
    <property type="project" value="TreeGrafter"/>
</dbReference>
<protein>
    <recommendedName>
        <fullName evidence="6">Pumilio domain-containing protein NOP9</fullName>
    </recommendedName>
</protein>
<dbReference type="STRING" id="667725.A0A0L0FQZ9"/>
<dbReference type="SMART" id="SM00025">
    <property type="entry name" value="Pumilio"/>
    <property type="match status" value="5"/>
</dbReference>
<feature type="region of interest" description="Disordered" evidence="3">
    <location>
        <begin position="1"/>
        <end position="32"/>
    </location>
</feature>
<dbReference type="GO" id="GO:0000480">
    <property type="term" value="P:endonucleolytic cleavage in 5'-ETS of tricistronic rRNA transcript (SSU-rRNA, 5.8S rRNA, LSU-rRNA)"/>
    <property type="evidence" value="ECO:0007669"/>
    <property type="project" value="TreeGrafter"/>
</dbReference>
<feature type="compositionally biased region" description="Basic and acidic residues" evidence="3">
    <location>
        <begin position="696"/>
        <end position="707"/>
    </location>
</feature>
<dbReference type="SUPFAM" id="SSF48371">
    <property type="entry name" value="ARM repeat"/>
    <property type="match status" value="1"/>
</dbReference>
<dbReference type="Gene3D" id="1.25.10.10">
    <property type="entry name" value="Leucine-rich Repeat Variant"/>
    <property type="match status" value="3"/>
</dbReference>
<keyword evidence="1" id="KW-0677">Repeat</keyword>
<gene>
    <name evidence="4" type="ORF">SARC_08617</name>
</gene>
<dbReference type="AlphaFoldDB" id="A0A0L0FQZ9"/>
<evidence type="ECO:0000256" key="2">
    <source>
        <dbReference type="PROSITE-ProRule" id="PRU00317"/>
    </source>
</evidence>
<dbReference type="Proteomes" id="UP000054560">
    <property type="component" value="Unassembled WGS sequence"/>
</dbReference>
<dbReference type="PANTHER" id="PTHR13102:SF0">
    <property type="entry name" value="NUCLEOLAR PROTEIN 9"/>
    <property type="match status" value="1"/>
</dbReference>
<proteinExistence type="predicted"/>
<dbReference type="GO" id="GO:0000056">
    <property type="term" value="P:ribosomal small subunit export from nucleus"/>
    <property type="evidence" value="ECO:0007669"/>
    <property type="project" value="TreeGrafter"/>
</dbReference>
<dbReference type="InterPro" id="IPR011989">
    <property type="entry name" value="ARM-like"/>
</dbReference>
<feature type="compositionally biased region" description="Basic residues" evidence="3">
    <location>
        <begin position="755"/>
        <end position="767"/>
    </location>
</feature>
<name>A0A0L0FQZ9_9EUKA</name>
<dbReference type="eggNOG" id="KOG2188">
    <property type="taxonomic scope" value="Eukaryota"/>
</dbReference>
<dbReference type="PANTHER" id="PTHR13102">
    <property type="entry name" value="NUCLEOLAR PROTEIN 9"/>
    <property type="match status" value="1"/>
</dbReference>
<reference evidence="4 5" key="1">
    <citation type="submission" date="2011-02" db="EMBL/GenBank/DDBJ databases">
        <title>The Genome Sequence of Sphaeroforma arctica JP610.</title>
        <authorList>
            <consortium name="The Broad Institute Genome Sequencing Platform"/>
            <person name="Russ C."/>
            <person name="Cuomo C."/>
            <person name="Young S.K."/>
            <person name="Zeng Q."/>
            <person name="Gargeya S."/>
            <person name="Alvarado L."/>
            <person name="Berlin A."/>
            <person name="Chapman S.B."/>
            <person name="Chen Z."/>
            <person name="Freedman E."/>
            <person name="Gellesch M."/>
            <person name="Goldberg J."/>
            <person name="Griggs A."/>
            <person name="Gujja S."/>
            <person name="Heilman E."/>
            <person name="Heiman D."/>
            <person name="Howarth C."/>
            <person name="Mehta T."/>
            <person name="Neiman D."/>
            <person name="Pearson M."/>
            <person name="Roberts A."/>
            <person name="Saif S."/>
            <person name="Shea T."/>
            <person name="Shenoy N."/>
            <person name="Sisk P."/>
            <person name="Stolte C."/>
            <person name="Sykes S."/>
            <person name="White J."/>
            <person name="Yandava C."/>
            <person name="Burger G."/>
            <person name="Gray M.W."/>
            <person name="Holland P.W.H."/>
            <person name="King N."/>
            <person name="Lang F.B.F."/>
            <person name="Roger A.J."/>
            <person name="Ruiz-Trillo I."/>
            <person name="Haas B."/>
            <person name="Nusbaum C."/>
            <person name="Birren B."/>
        </authorList>
    </citation>
    <scope>NUCLEOTIDE SEQUENCE [LARGE SCALE GENOMIC DNA]</scope>
    <source>
        <strain evidence="4 5">JP610</strain>
    </source>
</reference>
<feature type="region of interest" description="Disordered" evidence="3">
    <location>
        <begin position="632"/>
        <end position="783"/>
    </location>
</feature>
<evidence type="ECO:0000256" key="1">
    <source>
        <dbReference type="ARBA" id="ARBA00022737"/>
    </source>
</evidence>
<dbReference type="GO" id="GO:0000447">
    <property type="term" value="P:endonucleolytic cleavage in ITS1 to separate SSU-rRNA from 5.8S rRNA and LSU-rRNA from tricistronic rRNA transcript (SSU-rRNA, 5.8S rRNA, LSU-rRNA)"/>
    <property type="evidence" value="ECO:0007669"/>
    <property type="project" value="TreeGrafter"/>
</dbReference>
<feature type="repeat" description="Pumilio" evidence="2">
    <location>
        <begin position="114"/>
        <end position="149"/>
    </location>
</feature>
<feature type="region of interest" description="Disordered" evidence="3">
    <location>
        <begin position="149"/>
        <end position="169"/>
    </location>
</feature>
<dbReference type="InterPro" id="IPR016024">
    <property type="entry name" value="ARM-type_fold"/>
</dbReference>
<dbReference type="Pfam" id="PF22493">
    <property type="entry name" value="PUF_NOP9"/>
    <property type="match status" value="1"/>
</dbReference>
<dbReference type="GO" id="GO:0000472">
    <property type="term" value="P:endonucleolytic cleavage to generate mature 5'-end of SSU-rRNA from (SSU-rRNA, 5.8S rRNA, LSU-rRNA)"/>
    <property type="evidence" value="ECO:0007669"/>
    <property type="project" value="TreeGrafter"/>
</dbReference>
<feature type="compositionally biased region" description="Basic and acidic residues" evidence="3">
    <location>
        <begin position="654"/>
        <end position="666"/>
    </location>
</feature>